<evidence type="ECO:0000259" key="8">
    <source>
        <dbReference type="Pfam" id="PF25036"/>
    </source>
</evidence>
<keyword evidence="11" id="KW-1185">Reference proteome</keyword>
<evidence type="ECO:0008006" key="12">
    <source>
        <dbReference type="Google" id="ProtNLM"/>
    </source>
</evidence>
<keyword evidence="4" id="KW-0175">Coiled coil</keyword>
<dbReference type="EMBL" id="JAROKS010000024">
    <property type="protein sequence ID" value="KAK1786630.1"/>
    <property type="molecule type" value="Genomic_DNA"/>
</dbReference>
<dbReference type="GO" id="GO:0006914">
    <property type="term" value="P:autophagy"/>
    <property type="evidence" value="ECO:0007669"/>
    <property type="project" value="TreeGrafter"/>
</dbReference>
<gene>
    <name evidence="10" type="ORF">P4O66_003068</name>
</gene>
<dbReference type="GO" id="GO:0006623">
    <property type="term" value="P:protein targeting to vacuole"/>
    <property type="evidence" value="ECO:0007669"/>
    <property type="project" value="TreeGrafter"/>
</dbReference>
<accession>A0AAD9DL72</accession>
<evidence type="ECO:0000259" key="6">
    <source>
        <dbReference type="Pfam" id="PF12624"/>
    </source>
</evidence>
<dbReference type="GO" id="GO:0006869">
    <property type="term" value="P:lipid transport"/>
    <property type="evidence" value="ECO:0007669"/>
    <property type="project" value="UniProtKB-KW"/>
</dbReference>
<dbReference type="Proteomes" id="UP001239994">
    <property type="component" value="Unassembled WGS sequence"/>
</dbReference>
<feature type="domain" description="Chorein N-terminal" evidence="6">
    <location>
        <begin position="959"/>
        <end position="1179"/>
    </location>
</feature>
<feature type="compositionally biased region" description="Basic residues" evidence="5">
    <location>
        <begin position="3656"/>
        <end position="3665"/>
    </location>
</feature>
<protein>
    <recommendedName>
        <fullName evidence="12">Vacuolar protein sorting 13 homolog A</fullName>
    </recommendedName>
</protein>
<feature type="domain" description="VPS13-like middle region" evidence="7">
    <location>
        <begin position="1453"/>
        <end position="2264"/>
    </location>
</feature>
<dbReference type="InterPro" id="IPR056748">
    <property type="entry name" value="VPS13-like_C"/>
</dbReference>
<dbReference type="Pfam" id="PF25036">
    <property type="entry name" value="VPS13_VAB"/>
    <property type="match status" value="1"/>
</dbReference>
<comment type="similarity">
    <text evidence="1">Belongs to the VPS13 family.</text>
</comment>
<feature type="compositionally biased region" description="Basic and acidic residues" evidence="5">
    <location>
        <begin position="313"/>
        <end position="337"/>
    </location>
</feature>
<reference evidence="10" key="1">
    <citation type="submission" date="2023-03" db="EMBL/GenBank/DDBJ databases">
        <title>Electrophorus voltai genome.</title>
        <authorList>
            <person name="Bian C."/>
        </authorList>
    </citation>
    <scope>NUCLEOTIDE SEQUENCE</scope>
    <source>
        <strain evidence="10">CB-2022</strain>
        <tissue evidence="10">Muscle</tissue>
    </source>
</reference>
<feature type="compositionally biased region" description="Polar residues" evidence="5">
    <location>
        <begin position="143"/>
        <end position="158"/>
    </location>
</feature>
<evidence type="ECO:0000256" key="1">
    <source>
        <dbReference type="ARBA" id="ARBA00006545"/>
    </source>
</evidence>
<keyword evidence="2" id="KW-0813">Transport</keyword>
<feature type="domain" description="Vacuolar protein sorting-associated protein 13 VPS13 adaptor binding" evidence="8">
    <location>
        <begin position="2354"/>
        <end position="2874"/>
    </location>
</feature>
<evidence type="ECO:0000259" key="9">
    <source>
        <dbReference type="Pfam" id="PF25037"/>
    </source>
</evidence>
<evidence type="ECO:0000256" key="4">
    <source>
        <dbReference type="SAM" id="Coils"/>
    </source>
</evidence>
<comment type="caution">
    <text evidence="10">The sequence shown here is derived from an EMBL/GenBank/DDBJ whole genome shotgun (WGS) entry which is preliminary data.</text>
</comment>
<dbReference type="Pfam" id="PF12624">
    <property type="entry name" value="VPS13_N"/>
    <property type="match status" value="2"/>
</dbReference>
<dbReference type="InterPro" id="IPR026854">
    <property type="entry name" value="VPS13_N"/>
</dbReference>
<proteinExistence type="inferred from homology"/>
<evidence type="ECO:0000256" key="3">
    <source>
        <dbReference type="ARBA" id="ARBA00023055"/>
    </source>
</evidence>
<evidence type="ECO:0000256" key="2">
    <source>
        <dbReference type="ARBA" id="ARBA00022448"/>
    </source>
</evidence>
<feature type="region of interest" description="Disordered" evidence="5">
    <location>
        <begin position="143"/>
        <end position="230"/>
    </location>
</feature>
<dbReference type="InterPro" id="IPR056747">
    <property type="entry name" value="VPS13-like_M"/>
</dbReference>
<dbReference type="InterPro" id="IPR009543">
    <property type="entry name" value="VPS13_VAB"/>
</dbReference>
<dbReference type="Pfam" id="PF25037">
    <property type="entry name" value="VPS13_C"/>
    <property type="match status" value="1"/>
</dbReference>
<feature type="region of interest" description="Disordered" evidence="5">
    <location>
        <begin position="3656"/>
        <end position="3680"/>
    </location>
</feature>
<feature type="domain" description="Chorein N-terminal" evidence="6">
    <location>
        <begin position="541"/>
        <end position="933"/>
    </location>
</feature>
<feature type="region of interest" description="Disordered" evidence="5">
    <location>
        <begin position="273"/>
        <end position="348"/>
    </location>
</feature>
<feature type="domain" description="Intermembrane lipid transfer protein VPS13-like C-terminal" evidence="9">
    <location>
        <begin position="3531"/>
        <end position="3646"/>
    </location>
</feature>
<dbReference type="InterPro" id="IPR026847">
    <property type="entry name" value="VPS13"/>
</dbReference>
<dbReference type="Pfam" id="PF25033">
    <property type="entry name" value="VPS13_M"/>
    <property type="match status" value="1"/>
</dbReference>
<sequence>MGFCMLATGYVPSFGGMDPPLIPEGSYYGPYPPAQRYVPRFGGMDPPLIPEGSYYGSYPPAQRMPFPPGGGANVNVPGGLPYSFFGHGQLLNMSPQRAFVPLRAQEDSMIRKAKPKISFDVYDPGNFEAKLRKMIEAEKTGTLKTSVMTGDPESSVTCRKNKKRVSSQENEGDRSEHKRKDSFKKMQKKTTSKRKREKDTHKNNETKRKRAEAQQPVASNVKEKTTSMGEVTSGASIHKNIGTTEVSQFRLTRKQILLQQMIQSLQVFHKLGPITTKGDSGDKKGKKQPSSTSTPMRSCEAKTATGLKCGLHNTEKSTEKHKGAAQERAEPSSEGSRRPTVHHSKPVAQSLSNFDQIQCFTKKIKSWQKTKQNHAKPVQASYQDTTPSKDIADVQIGERGNKPPSLVPAMPATLTLFPGVGKLWLSRFGSYFGQRRAGRLELKIPWKNLYTQSVEATLDDVYLLIVPTASIKYDAEKEEKQLQEARQRELQRIEETKQKAAEQENPKTEKQDTFVEKLVTQVIKNLQVKISNIHVRYEDDLVRLDNLFAYWNVNSELYSNHTAPEALRFLQQNVALQSSIPRDYHFIFRPISANAKLRMNPRSDVDFSSPKVDLVVHLPEVAVELSRPQYVSILELLGSVDMMSRNLPYRKYRPEMPVHTNAYHWWRYVITGILEVNIKPRLHMWSWQHIRRHRQQVKQYRELYKTKITSKKPAEGLLKKLEETEKVLDIFNITLARQQSEMEASKAGLRIYRPGVKAEEDQAQGWFGWMWNWSGDSSTQAKESKPGGFDTLMTPAEKTKLYTAIGYSETAVNPNLPKSFEDMKIRFKLVSMSVSIKESKEKPEIIQLSVLDLSATLTQRPSAQAIKITAQLSSFEVRGLPRSQVAPTLLSSRRGVEENKPLLTLMFETNPLDAAADQRLHAESQPLEIVYDAVSGCGWEVPRIVGEIFSSRLWLLQMTVNSLSAFFMPPNDLQLDELTNATRVKLEQFRDRTSTGLMYIIETQKVLDLKINLMASYVIVPQMGFYVPQHSLIILDLGNFQVSSQSRANLPQLSAGSSTIEDIMSRAYDSFDIQLSSLQFLYTKPDGNWRKARRQRESALHILEPMDLKMVFSRAMVVTDSRMPKFKMSGELPLLSLRISDDKVRGVLQLIESIPLPESRPTPRTTAQQVTPKSVKQRDTPQLTPRKPALADLRSSVIFDSGSEEELFYDAPSSPLEDLPFFEASSGSLEQRASVKRRSAIKQDPKKNMTEFFMSFEISKLSIQLCHLAAEWEESVLLLQIEGLGTQLSLRTFDMTSYTFLREICLECSQYMDGENKKVHLITTLDNTEDDLLSLEYIRADKNAPDFSSVYKNTEQLVKVNFSSLDVHLHTEALLNSMNFLSSLLPAPTKPAPGTPSSAPQEDEDEGGGDRDASEEEKKESSAVAKRPVTKKSKFEDIVNLHIRADLSCLKVFIRGEKARISEISIEGLVSEVQMKKKSVEISANLKNIIILDCDQEALYKKAVSIAGKEVFDFCMVSYVDATEGEAYTDMRVVDTRVRLTVGCIQVIFLNKFISSVLAFINNFQEAKDALAEVTVQAAEKAATGVLELAEKSTRIALDVDIKAPVVFLPQSSVSTNVIVADLGLVTVKNRFEIVPSEAHAKIPPILDIMGVALSDLKMYRTTFKDGQFQSEIQILRPVNMELSIKRNLAASWYHSIPDIQITGYLKPMSVRGLWLILSQEDLTVVLGTLSENLSETSDAVPTPKGSDKAESVSIKDSQGSGGTTVVTAAVVEGQKVTRLKSKLTVLFKFDSMTLVLYSPSGSEMLDSRDEQLKLAEFTLGTITAAVDMFSDSSMKASIRLTECLLDDKRKRVKMITSRMMAMKRGSEQSVMVDVSYRQGRDGTTLETVVQDLYLCASMEFLLTVADIFLKALAQGFSSPAKGSKQASVTKDPAGYNPKRLLIVALILPPQTQPVAVKTEMNVVVRNPEIVFVADLTRADAPALVMTTQCELVMKSDPSGQLMTAAVTELKVVACPFMRAQAESNFTTVLQPCQVFFTSKQLAGQPQAIELSINSLTLKVSPIIINTVITIQSALTPTAETPEELESPVPPDLWERRDWRDLKLWFLEEESEEDVRSLVPLVPQGESLQLRVASICLTLEAGVGHRTVPMLLAKSSFHGDVKNWSTLINLHCHLDMEVNYYNEMMGVWEPLLEPLEDETKDVFRPWTLDLKMKKKTVKGSGTSDEVDYIVPDYKTVISITSKDQLNIMLSKCGLHMLSNLGTAFAEAAKQTAECFQRDQAPIVVKNRLGLAVAVLHSEVFRPIGRESVGRTVELQDGESLNMDYTLTAADASQFAAMTSLSSENYIQPTPVGHTTADIIPLIKVGRGVYSVVHRGSGVTRFFVCQIYSNEGSKFVKIRSPFQIVNHFSVPFRVLEGSSCLGVSLPTEEFCVPLGSYRAELSLQPVTEGNDQYGRSEGFSYDEVSQRPGDCLESTCRHCGDDDDDDDTRVFKISMVPVLDAMLSHSTQENIDKPFVLHLWPTVLLRNLLPYPITYRLLANGSPAPAVLEEGHSCHLHTAVMDHASLELKLLGYLQQDWEAQYSLRSDHEEIGFITFSSLRANEELDGDISQAALDIAVHVKKEAGQAVVAVHSPYWMVNKTGRLLQYKADDIHRKHPKDYDMPLLFSFKPRNFLQNNKVRLMISDSELSDDFSIDTVGSYGDVKCKGRAKDYLVGVKIDASSFSLTRLVTFLPFYMLVNRTKHVIHVCEEGQENWTEAQPGEAAVPFWPGRDSKKLVVKVEGCQSTAHAVDFHTPENCLLLHLDNTLGGIIVDVNLTEHSAVIRFSDYHDGAAPFLIINHTRDQTLEVHQSSEKLEKGELGPGQAMYYTWAEPAGSRVLRWSCSGYSGELRNEEDLLTDMKDEGKLFVLSFYEGLQRVALFTTERRVYKRLCESERVELAEQEISLSLQDVGVSLVNNSTSQEVAYVGITSSDVVWESKPKKKRRWKVLSGKDAAVLERQYQEYMENSPVDYFITDLHNGFQVCFTPNGTDMRILQPYDAPVRRNFLPALKVEYSVSARQKAYRVQINRIQIQNQLPGAIFPFVFYPVKPPKSVRMDSEVKPLTDVSIITRAAGHSDILRIKSCASANDRSPYRSYVTANDPSPYRSYVTANDPSPYRSYVTANDPSPYRSYVTANDPSPYRSYVTANDPSPYRSYVTANDPSPYRYFKVLIQEMDLRLDLGFLYAILDLFTAENADTVTSEQEVELFGKDIEYLKTGLNHVSATDTSPISLFEYFHISPIKLHLSFSLSSGGEDGNKTKRETEVIPVQSLNLLLKSIGATLTDVQDVVFKLAFFELTFQFRTTQQLQWEVIRHYSKQAIKQMYVLVLGLDVLGNPFGLIRGLSEGVEAFFYEPYQGAIQGPEEFMEGMALGVKALVGGAVGGLAGAASRITGAMAKGVAAITMDEEYQQKRREAMNKQPSGLREGLTRGGKGLVSVCVCAQKEGAAGFFKGVGKGIVGAVARPTGGIIDMASSTFQGIKRAAETSQDVESLRPPRFIHEDGVIRPYREREGIGSQMLQKIENGRFAKYRYFAHAKINESDFLMITKRGIFFVTKGTFGQLTCEWQYLFDEFTKDPMIVEERRLRIEAKERVKSVFHAKEFGKIINFKTPEIAKSNTVRKGRKGKACSHPEQGQEGSGSSVRRIATRPLANVPSRFGLWSLAPRGVGEEEVKALVVN</sequence>
<dbReference type="GO" id="GO:0045053">
    <property type="term" value="P:protein retention in Golgi apparatus"/>
    <property type="evidence" value="ECO:0007669"/>
    <property type="project" value="TreeGrafter"/>
</dbReference>
<evidence type="ECO:0000313" key="10">
    <source>
        <dbReference type="EMBL" id="KAK1786630.1"/>
    </source>
</evidence>
<feature type="region of interest" description="Disordered" evidence="5">
    <location>
        <begin position="1736"/>
        <end position="1762"/>
    </location>
</feature>
<feature type="compositionally biased region" description="Basic and acidic residues" evidence="5">
    <location>
        <begin position="197"/>
        <end position="206"/>
    </location>
</feature>
<evidence type="ECO:0000259" key="7">
    <source>
        <dbReference type="Pfam" id="PF25033"/>
    </source>
</evidence>
<name>A0AAD9DL72_9TELE</name>
<feature type="compositionally biased region" description="Polar residues" evidence="5">
    <location>
        <begin position="1162"/>
        <end position="1174"/>
    </location>
</feature>
<organism evidence="10 11">
    <name type="scientific">Electrophorus voltai</name>
    <dbReference type="NCBI Taxonomy" id="2609070"/>
    <lineage>
        <taxon>Eukaryota</taxon>
        <taxon>Metazoa</taxon>
        <taxon>Chordata</taxon>
        <taxon>Craniata</taxon>
        <taxon>Vertebrata</taxon>
        <taxon>Euteleostomi</taxon>
        <taxon>Actinopterygii</taxon>
        <taxon>Neopterygii</taxon>
        <taxon>Teleostei</taxon>
        <taxon>Ostariophysi</taxon>
        <taxon>Gymnotiformes</taxon>
        <taxon>Gymnotoidei</taxon>
        <taxon>Gymnotidae</taxon>
        <taxon>Electrophorus</taxon>
    </lineage>
</organism>
<feature type="compositionally biased region" description="Basic residues" evidence="5">
    <location>
        <begin position="180"/>
        <end position="196"/>
    </location>
</feature>
<feature type="compositionally biased region" description="Basic and acidic residues" evidence="5">
    <location>
        <begin position="1408"/>
        <end position="1421"/>
    </location>
</feature>
<keyword evidence="3" id="KW-0445">Lipid transport</keyword>
<dbReference type="PANTHER" id="PTHR16166:SF22">
    <property type="entry name" value="INTERMEMBRANE LIPID TRANSFER PROTEIN VPS13A"/>
    <property type="match status" value="1"/>
</dbReference>
<evidence type="ECO:0000313" key="11">
    <source>
        <dbReference type="Proteomes" id="UP001239994"/>
    </source>
</evidence>
<feature type="region of interest" description="Disordered" evidence="5">
    <location>
        <begin position="1155"/>
        <end position="1186"/>
    </location>
</feature>
<evidence type="ECO:0000256" key="5">
    <source>
        <dbReference type="SAM" id="MobiDB-lite"/>
    </source>
</evidence>
<dbReference type="PANTHER" id="PTHR16166">
    <property type="entry name" value="VACUOLAR PROTEIN SORTING-ASSOCIATED PROTEIN VPS13"/>
    <property type="match status" value="1"/>
</dbReference>
<feature type="coiled-coil region" evidence="4">
    <location>
        <begin position="468"/>
        <end position="503"/>
    </location>
</feature>
<feature type="region of interest" description="Disordered" evidence="5">
    <location>
        <begin position="1386"/>
        <end position="1426"/>
    </location>
</feature>